<accession>A0A857A4Y6</accession>
<dbReference type="AlphaFoldDB" id="A0A857A4Y6"/>
<dbReference type="RefSeq" id="WP_131240562.1">
    <property type="nucleotide sequence ID" value="NZ_CP046315.1"/>
</dbReference>
<sequence length="117" mass="12980">MPTRVALARPCVSNKKSAGPAWQLRQALDGYSLSLTKRAINRSASNLDRIKNQAIAKQSGYVHTTCANVRTPSQFIYCVGYARPQITKFRIFVCRFVQVHETPVCATLARKGHGNSD</sequence>
<proteinExistence type="predicted"/>
<dbReference type="Proteomes" id="UP000424490">
    <property type="component" value="Chromosome"/>
</dbReference>
<evidence type="ECO:0000313" key="2">
    <source>
        <dbReference type="Proteomes" id="UP000424490"/>
    </source>
</evidence>
<reference evidence="1 2" key="1">
    <citation type="submission" date="2019-11" db="EMBL/GenBank/DDBJ databases">
        <title>FDA dAtabase for Regulatory Grade micrObial Sequences (FDA-ARGOS): Supporting development and validation of Infectious Disease Dx tests.</title>
        <authorList>
            <person name="Stonesifer R."/>
            <person name="Tallon L."/>
            <person name="Sadzewicz L."/>
            <person name="Vavikolanu K."/>
            <person name="Mehta A."/>
            <person name="Aluvathingal J."/>
            <person name="Nadendla S."/>
            <person name="Myers T."/>
            <person name="Yan Y."/>
            <person name="Sichtig H."/>
        </authorList>
    </citation>
    <scope>NUCLEOTIDE SEQUENCE [LARGE SCALE GENOMIC DNA]</scope>
    <source>
        <strain evidence="1 2">FDAARGOS_732</strain>
    </source>
</reference>
<protein>
    <submittedName>
        <fullName evidence="1">Uncharacterized protein</fullName>
    </submittedName>
</protein>
<evidence type="ECO:0000313" key="1">
    <source>
        <dbReference type="EMBL" id="QGS10172.1"/>
    </source>
</evidence>
<gene>
    <name evidence="1" type="ORF">FOC40_01275</name>
</gene>
<organism evidence="1 2">
    <name type="scientific">Schaalia odontolytica</name>
    <dbReference type="NCBI Taxonomy" id="1660"/>
    <lineage>
        <taxon>Bacteria</taxon>
        <taxon>Bacillati</taxon>
        <taxon>Actinomycetota</taxon>
        <taxon>Actinomycetes</taxon>
        <taxon>Actinomycetales</taxon>
        <taxon>Actinomycetaceae</taxon>
        <taxon>Schaalia</taxon>
    </lineage>
</organism>
<name>A0A857A4Y6_9ACTO</name>
<dbReference type="EMBL" id="CP046315">
    <property type="protein sequence ID" value="QGS10172.1"/>
    <property type="molecule type" value="Genomic_DNA"/>
</dbReference>